<organism evidence="1 2">
    <name type="scientific">Pyropia yezoensis</name>
    <name type="common">Susabi-nori</name>
    <name type="synonym">Porphyra yezoensis</name>
    <dbReference type="NCBI Taxonomy" id="2788"/>
    <lineage>
        <taxon>Eukaryota</taxon>
        <taxon>Rhodophyta</taxon>
        <taxon>Bangiophyceae</taxon>
        <taxon>Bangiales</taxon>
        <taxon>Bangiaceae</taxon>
        <taxon>Pyropia</taxon>
    </lineage>
</organism>
<keyword evidence="2" id="KW-1185">Reference proteome</keyword>
<evidence type="ECO:0000313" key="1">
    <source>
        <dbReference type="EMBL" id="KAK1869249.1"/>
    </source>
</evidence>
<comment type="caution">
    <text evidence="1">The sequence shown here is derived from an EMBL/GenBank/DDBJ whole genome shotgun (WGS) entry which is preliminary data.</text>
</comment>
<proteinExistence type="predicted"/>
<reference evidence="1" key="1">
    <citation type="submission" date="2019-11" db="EMBL/GenBank/DDBJ databases">
        <title>Nori genome reveals adaptations in red seaweeds to the harsh intertidal environment.</title>
        <authorList>
            <person name="Wang D."/>
            <person name="Mao Y."/>
        </authorList>
    </citation>
    <scope>NUCLEOTIDE SEQUENCE</scope>
    <source>
        <tissue evidence="1">Gametophyte</tissue>
    </source>
</reference>
<gene>
    <name evidence="1" type="ORF">I4F81_011728</name>
</gene>
<dbReference type="Proteomes" id="UP000798662">
    <property type="component" value="Chromosome 3"/>
</dbReference>
<dbReference type="EMBL" id="CM020620">
    <property type="protein sequence ID" value="KAK1869249.1"/>
    <property type="molecule type" value="Genomic_DNA"/>
</dbReference>
<name>A0ACC3CGF0_PYRYE</name>
<protein>
    <submittedName>
        <fullName evidence="1">Uncharacterized protein</fullName>
    </submittedName>
</protein>
<evidence type="ECO:0000313" key="2">
    <source>
        <dbReference type="Proteomes" id="UP000798662"/>
    </source>
</evidence>
<accession>A0ACC3CGF0</accession>
<sequence length="278" mass="30257">MVGLSYVSWSAVPQSCCRGLVADCRVPPRVTICRPPLLLCKRRRMETFQNPTLSLLIDTSSRSGHSFAFWYVGLMSHLGGLRLRPVRPPFFFFACLGFLRHAGYCVKLTVCLYPPACPASQAVDIDTEAVIGAIVCKLDTRPRPLRPARLPSPTYVSRRPIVFPIVPGGPPSPPPLPPPPETAPYLRGYIAMLAVATSHRRSGTGTALAARAMEAMVDAGAAEAVLEAEACNERALGLYENLGFMRTKRLEGYYLNGSDAFRLVARLPMRSSGSLAPL</sequence>